<evidence type="ECO:0000256" key="5">
    <source>
        <dbReference type="ARBA" id="ARBA00022777"/>
    </source>
</evidence>
<dbReference type="InterPro" id="IPR036890">
    <property type="entry name" value="HATPase_C_sf"/>
</dbReference>
<dbReference type="InterPro" id="IPR000014">
    <property type="entry name" value="PAS"/>
</dbReference>
<dbReference type="InterPro" id="IPR000253">
    <property type="entry name" value="FHA_dom"/>
</dbReference>
<gene>
    <name evidence="11" type="ORF">QH73_0023015</name>
</gene>
<dbReference type="SUPFAM" id="SSF55874">
    <property type="entry name" value="ATPase domain of HSP90 chaperone/DNA topoisomerase II/histidine kinase"/>
    <property type="match status" value="1"/>
</dbReference>
<dbReference type="SMART" id="SM00091">
    <property type="entry name" value="PAS"/>
    <property type="match status" value="3"/>
</dbReference>
<dbReference type="InterPro" id="IPR003661">
    <property type="entry name" value="HisK_dim/P_dom"/>
</dbReference>
<dbReference type="InterPro" id="IPR008984">
    <property type="entry name" value="SMAD_FHA_dom_sf"/>
</dbReference>
<dbReference type="SUPFAM" id="SSF47384">
    <property type="entry name" value="Homodimeric domain of signal transducing histidine kinase"/>
    <property type="match status" value="1"/>
</dbReference>
<feature type="coiled-coil region" evidence="8">
    <location>
        <begin position="384"/>
        <end position="418"/>
    </location>
</feature>
<evidence type="ECO:0000259" key="10">
    <source>
        <dbReference type="PROSITE" id="PS50109"/>
    </source>
</evidence>
<evidence type="ECO:0000256" key="2">
    <source>
        <dbReference type="ARBA" id="ARBA00012438"/>
    </source>
</evidence>
<evidence type="ECO:0000313" key="12">
    <source>
        <dbReference type="Proteomes" id="UP000031532"/>
    </source>
</evidence>
<dbReference type="AlphaFoldDB" id="A0A9X5I6U2"/>
<dbReference type="Pfam" id="PF02518">
    <property type="entry name" value="HATPase_c"/>
    <property type="match status" value="1"/>
</dbReference>
<evidence type="ECO:0000256" key="3">
    <source>
        <dbReference type="ARBA" id="ARBA00022553"/>
    </source>
</evidence>
<dbReference type="InterPro" id="IPR005467">
    <property type="entry name" value="His_kinase_dom"/>
</dbReference>
<evidence type="ECO:0000259" key="9">
    <source>
        <dbReference type="PROSITE" id="PS50006"/>
    </source>
</evidence>
<dbReference type="InterPro" id="IPR035965">
    <property type="entry name" value="PAS-like_dom_sf"/>
</dbReference>
<dbReference type="SMART" id="SM00240">
    <property type="entry name" value="FHA"/>
    <property type="match status" value="1"/>
</dbReference>
<dbReference type="Pfam" id="PF00498">
    <property type="entry name" value="FHA"/>
    <property type="match status" value="1"/>
</dbReference>
<dbReference type="SUPFAM" id="SSF49879">
    <property type="entry name" value="SMAD/FHA domain"/>
    <property type="match status" value="1"/>
</dbReference>
<dbReference type="Proteomes" id="UP000031532">
    <property type="component" value="Unassembled WGS sequence"/>
</dbReference>
<dbReference type="CDD" id="cd00075">
    <property type="entry name" value="HATPase"/>
    <property type="match status" value="1"/>
</dbReference>
<evidence type="ECO:0000256" key="1">
    <source>
        <dbReference type="ARBA" id="ARBA00000085"/>
    </source>
</evidence>
<dbReference type="InterPro" id="IPR003594">
    <property type="entry name" value="HATPase_dom"/>
</dbReference>
<dbReference type="PRINTS" id="PR00344">
    <property type="entry name" value="BCTRLSENSOR"/>
</dbReference>
<protein>
    <recommendedName>
        <fullName evidence="2">histidine kinase</fullName>
        <ecNumber evidence="2">2.7.13.3</ecNumber>
    </recommendedName>
</protein>
<keyword evidence="6" id="KW-0902">Two-component regulatory system</keyword>
<keyword evidence="5" id="KW-0418">Kinase</keyword>
<reference evidence="11 12" key="1">
    <citation type="journal article" date="2015" name="Genome Announc.">
        <title>Draft Genome Sequence of the Terrestrial Cyanobacterium Scytonema millei VB511283, Isolated from Eastern India.</title>
        <authorList>
            <person name="Sen D."/>
            <person name="Chandrababunaidu M.M."/>
            <person name="Singh D."/>
            <person name="Sanghi N."/>
            <person name="Ghorai A."/>
            <person name="Mishra G.P."/>
            <person name="Madduluri M."/>
            <person name="Adhikary S.P."/>
            <person name="Tripathy S."/>
        </authorList>
    </citation>
    <scope>NUCLEOTIDE SEQUENCE [LARGE SCALE GENOMIC DNA]</scope>
    <source>
        <strain evidence="11 12">VB511283</strain>
    </source>
</reference>
<dbReference type="SMART" id="SM00388">
    <property type="entry name" value="HisKA"/>
    <property type="match status" value="1"/>
</dbReference>
<dbReference type="PROSITE" id="PS50109">
    <property type="entry name" value="HIS_KIN"/>
    <property type="match status" value="1"/>
</dbReference>
<comment type="caution">
    <text evidence="11">The sequence shown here is derived from an EMBL/GenBank/DDBJ whole genome shotgun (WGS) entry which is preliminary data.</text>
</comment>
<dbReference type="PROSITE" id="PS50006">
    <property type="entry name" value="FHA_DOMAIN"/>
    <property type="match status" value="1"/>
</dbReference>
<dbReference type="CDD" id="cd00082">
    <property type="entry name" value="HisKA"/>
    <property type="match status" value="1"/>
</dbReference>
<dbReference type="OrthoDB" id="453200at2"/>
<dbReference type="Pfam" id="PF00512">
    <property type="entry name" value="HisKA"/>
    <property type="match status" value="1"/>
</dbReference>
<keyword evidence="8" id="KW-0175">Coiled coil</keyword>
<name>A0A9X5I6U2_9CYAN</name>
<dbReference type="InterPro" id="IPR036097">
    <property type="entry name" value="HisK_dim/P_sf"/>
</dbReference>
<dbReference type="Gene3D" id="3.30.450.20">
    <property type="entry name" value="PAS domain"/>
    <property type="match status" value="2"/>
</dbReference>
<dbReference type="SUPFAM" id="SSF55785">
    <property type="entry name" value="PYP-like sensor domain (PAS domain)"/>
    <property type="match status" value="2"/>
</dbReference>
<keyword evidence="3" id="KW-0597">Phosphoprotein</keyword>
<dbReference type="FunFam" id="3.30.565.10:FF:000006">
    <property type="entry name" value="Sensor histidine kinase WalK"/>
    <property type="match status" value="1"/>
</dbReference>
<comment type="function">
    <text evidence="7">Photoreceptor which exists in two forms that are reversibly interconvertible by light: the R form that absorbs maximally in the red region of the spectrum and the FR form that absorbs maximally in the far-red region.</text>
</comment>
<evidence type="ECO:0000256" key="6">
    <source>
        <dbReference type="ARBA" id="ARBA00023012"/>
    </source>
</evidence>
<dbReference type="EC" id="2.7.13.3" evidence="2"/>
<keyword evidence="4" id="KW-0808">Transferase</keyword>
<dbReference type="Gene3D" id="1.10.287.130">
    <property type="match status" value="1"/>
</dbReference>
<evidence type="ECO:0000256" key="8">
    <source>
        <dbReference type="SAM" id="Coils"/>
    </source>
</evidence>
<evidence type="ECO:0000256" key="7">
    <source>
        <dbReference type="ARBA" id="ARBA00055745"/>
    </source>
</evidence>
<dbReference type="NCBIfam" id="TIGR00229">
    <property type="entry name" value="sensory_box"/>
    <property type="match status" value="2"/>
</dbReference>
<dbReference type="Gene3D" id="2.60.200.20">
    <property type="match status" value="1"/>
</dbReference>
<feature type="domain" description="FHA" evidence="9">
    <location>
        <begin position="37"/>
        <end position="97"/>
    </location>
</feature>
<dbReference type="CDD" id="cd00130">
    <property type="entry name" value="PAS"/>
    <property type="match status" value="1"/>
</dbReference>
<dbReference type="Pfam" id="PF08448">
    <property type="entry name" value="PAS_4"/>
    <property type="match status" value="2"/>
</dbReference>
<feature type="domain" description="Histidine kinase" evidence="10">
    <location>
        <begin position="559"/>
        <end position="774"/>
    </location>
</feature>
<dbReference type="EMBL" id="JTJC03000008">
    <property type="protein sequence ID" value="NHC37471.1"/>
    <property type="molecule type" value="Genomic_DNA"/>
</dbReference>
<evidence type="ECO:0000313" key="11">
    <source>
        <dbReference type="EMBL" id="NHC37471.1"/>
    </source>
</evidence>
<dbReference type="SMART" id="SM00387">
    <property type="entry name" value="HATPase_c"/>
    <property type="match status" value="1"/>
</dbReference>
<evidence type="ECO:0000256" key="4">
    <source>
        <dbReference type="ARBA" id="ARBA00022679"/>
    </source>
</evidence>
<sequence length="780" mass="87775">MCCLKTVPEKEPQQTQHWLEIEDNAGKRVVVLEAATCTLGRDSSNSIVLQSKLVSRQHAILLRVTTPGTANHFFRIIDGNLQGKPSTNGIRINKKTCFSHDLKHGDEIEFAGDVSATYYCNSDRECDSGGLNSSSHHSPPTQIIENIEFANSKESVLVRLASFPELISNPILEFDLTGDITYINPAAVAQFPDLRDVKLQHPIMAGIVERVQDDRETFFVREIEVLDKIFEQSVHYLPENDLVRSYIVDITARKHTELALRESETKNRALLKAIPDLILRIGRDGTYLDYIPAKDSEFSATSSQMIGKNEYDVLPTEVAEQRMRYVHAALETGKPQLFEYQLQVNDKIRVEEARIVVSGDREVLAIIRDITERKRVESLLQQAYDELELRVEQRTAELRLANEQLRREITERQRVEEALRSSVATNRALLNAIPDSMFRLSQDGTLLNYKAAKDDWLVASHTEPVGKKLSDLFVPEIALPLVECVEQAIATGEIQIYEYRLTIAEQSRDYEARIALSEEDEVMAIVRDITERKGAEAEIRHALAREKELNELKSRFVTMASHEFRTPLTTILSSAELLEDYSSKWTEEKKRHHFQRIITAVKHMTGLLDDVLLIGKADAGKLEFNPSSIDPIEFCRELVEGMQITTTAHKIILRTQGESINGCMDEKLLRQVLGNLLSNAIKYSPNGGSIYFDIVSKEGVAIFRIQDEGIGIPIGDRDRLFHSFHRASNVGNISGTGLGLAIVKKSVDLHGGQIYVKSEVGVGTIFMVKIPLCEGVGSRE</sequence>
<dbReference type="Gene3D" id="3.30.565.10">
    <property type="entry name" value="Histidine kinase-like ATPase, C-terminal domain"/>
    <property type="match status" value="1"/>
</dbReference>
<organism evidence="11 12">
    <name type="scientific">Scytonema millei VB511283</name>
    <dbReference type="NCBI Taxonomy" id="1245923"/>
    <lineage>
        <taxon>Bacteria</taxon>
        <taxon>Bacillati</taxon>
        <taxon>Cyanobacteriota</taxon>
        <taxon>Cyanophyceae</taxon>
        <taxon>Nostocales</taxon>
        <taxon>Scytonemataceae</taxon>
        <taxon>Scytonema</taxon>
    </lineage>
</organism>
<keyword evidence="12" id="KW-1185">Reference proteome</keyword>
<accession>A0A9X5I6U2</accession>
<dbReference type="GO" id="GO:0000155">
    <property type="term" value="F:phosphorelay sensor kinase activity"/>
    <property type="evidence" value="ECO:0007669"/>
    <property type="project" value="InterPro"/>
</dbReference>
<comment type="catalytic activity">
    <reaction evidence="1">
        <text>ATP + protein L-histidine = ADP + protein N-phospho-L-histidine.</text>
        <dbReference type="EC" id="2.7.13.3"/>
    </reaction>
</comment>
<dbReference type="InterPro" id="IPR013656">
    <property type="entry name" value="PAS_4"/>
</dbReference>
<dbReference type="InterPro" id="IPR004358">
    <property type="entry name" value="Sig_transdc_His_kin-like_C"/>
</dbReference>
<dbReference type="PANTHER" id="PTHR43711">
    <property type="entry name" value="TWO-COMPONENT HISTIDINE KINASE"/>
    <property type="match status" value="1"/>
</dbReference>
<proteinExistence type="predicted"/>
<dbReference type="InterPro" id="IPR050736">
    <property type="entry name" value="Sensor_HK_Regulatory"/>
</dbReference>
<dbReference type="PANTHER" id="PTHR43711:SF26">
    <property type="entry name" value="SENSOR HISTIDINE KINASE RCSC"/>
    <property type="match status" value="1"/>
</dbReference>